<organism evidence="2 3">
    <name type="scientific">Helicobacter equorum</name>
    <dbReference type="NCBI Taxonomy" id="361872"/>
    <lineage>
        <taxon>Bacteria</taxon>
        <taxon>Pseudomonadati</taxon>
        <taxon>Campylobacterota</taxon>
        <taxon>Epsilonproteobacteria</taxon>
        <taxon>Campylobacterales</taxon>
        <taxon>Helicobacteraceae</taxon>
        <taxon>Helicobacter</taxon>
    </lineage>
</organism>
<reference evidence="2 3" key="1">
    <citation type="submission" date="2018-04" db="EMBL/GenBank/DDBJ databases">
        <title>Novel Campyloabacter and Helicobacter Species and Strains.</title>
        <authorList>
            <person name="Mannion A.J."/>
            <person name="Shen Z."/>
            <person name="Fox J.G."/>
        </authorList>
    </citation>
    <scope>NUCLEOTIDE SEQUENCE [LARGE SCALE GENOMIC DNA]</scope>
    <source>
        <strain evidence="2 3">MIT 12-6600</strain>
    </source>
</reference>
<accession>A0A3D8IMF4</accession>
<dbReference type="AlphaFoldDB" id="A0A3D8IMF4"/>
<protein>
    <recommendedName>
        <fullName evidence="1">MnmC-like methyltransferase domain-containing protein</fullName>
    </recommendedName>
</protein>
<evidence type="ECO:0000313" key="2">
    <source>
        <dbReference type="EMBL" id="RDU65761.1"/>
    </source>
</evidence>
<comment type="caution">
    <text evidence="2">The sequence shown here is derived from an EMBL/GenBank/DDBJ whole genome shotgun (WGS) entry which is preliminary data.</text>
</comment>
<evidence type="ECO:0000313" key="3">
    <source>
        <dbReference type="Proteomes" id="UP000256514"/>
    </source>
</evidence>
<dbReference type="GO" id="GO:0016645">
    <property type="term" value="F:oxidoreductase activity, acting on the CH-NH group of donors"/>
    <property type="evidence" value="ECO:0007669"/>
    <property type="project" value="InterPro"/>
</dbReference>
<dbReference type="Pfam" id="PF05430">
    <property type="entry name" value="Methyltransf_30"/>
    <property type="match status" value="1"/>
</dbReference>
<dbReference type="Gene3D" id="3.40.50.150">
    <property type="entry name" value="Vaccinia Virus protein VP39"/>
    <property type="match status" value="1"/>
</dbReference>
<proteinExistence type="predicted"/>
<dbReference type="SUPFAM" id="SSF53335">
    <property type="entry name" value="S-adenosyl-L-methionine-dependent methyltransferases"/>
    <property type="match status" value="1"/>
</dbReference>
<keyword evidence="3" id="KW-1185">Reference proteome</keyword>
<sequence>MLKSSADGSFSAYNEAFDECYHSLKDGALQESLYKHIIPAFSACENLQEITILDICFGLGYNTLTSLYYRQIHALPTRLVIYSPEIDHTLIHNLKNFPYPKEFDVLAIQKILTALTNTGTYQDINTYIEVRIIDACEYIHTITTHSIDVIYQDAFSPSKNPALWSKEFFTQLYRILRPNGILTTYSQSSSIRKNALACGFLVYDCTHKDKLVRSGSVMSKSALHLPHYHLKPYNKA</sequence>
<dbReference type="InterPro" id="IPR029063">
    <property type="entry name" value="SAM-dependent_MTases_sf"/>
</dbReference>
<gene>
    <name evidence="2" type="ORF">CQA54_08580</name>
</gene>
<dbReference type="InterPro" id="IPR008471">
    <property type="entry name" value="MnmC-like_methylTransf"/>
</dbReference>
<dbReference type="EMBL" id="NXLT01000012">
    <property type="protein sequence ID" value="RDU65761.1"/>
    <property type="molecule type" value="Genomic_DNA"/>
</dbReference>
<name>A0A3D8IMF4_9HELI</name>
<dbReference type="OrthoDB" id="9786494at2"/>
<dbReference type="PANTHER" id="PTHR39963">
    <property type="entry name" value="SLL0983 PROTEIN"/>
    <property type="match status" value="1"/>
</dbReference>
<dbReference type="PANTHER" id="PTHR39963:SF1">
    <property type="entry name" value="MNMC-LIKE METHYLTRANSFERASE DOMAIN-CONTAINING PROTEIN"/>
    <property type="match status" value="1"/>
</dbReference>
<dbReference type="Proteomes" id="UP000256514">
    <property type="component" value="Unassembled WGS sequence"/>
</dbReference>
<evidence type="ECO:0000259" key="1">
    <source>
        <dbReference type="Pfam" id="PF05430"/>
    </source>
</evidence>
<feature type="domain" description="MnmC-like methyltransferase" evidence="1">
    <location>
        <begin position="121"/>
        <end position="202"/>
    </location>
</feature>